<proteinExistence type="predicted"/>
<evidence type="ECO:0000256" key="1">
    <source>
        <dbReference type="SAM" id="MobiDB-lite"/>
    </source>
</evidence>
<comment type="caution">
    <text evidence="2">The sequence shown here is derived from an EMBL/GenBank/DDBJ whole genome shotgun (WGS) entry which is preliminary data.</text>
</comment>
<dbReference type="Gene3D" id="2.120.10.70">
    <property type="entry name" value="Fucose-specific lectin"/>
    <property type="match status" value="1"/>
</dbReference>
<dbReference type="Proteomes" id="UP001369815">
    <property type="component" value="Unassembled WGS sequence"/>
</dbReference>
<dbReference type="AlphaFoldDB" id="A0AAX6M7U8"/>
<gene>
    <name evidence="2" type="ORF">Daesc_010253</name>
</gene>
<feature type="compositionally biased region" description="Low complexity" evidence="1">
    <location>
        <begin position="621"/>
        <end position="637"/>
    </location>
</feature>
<protein>
    <submittedName>
        <fullName evidence="2">Uncharacterized protein</fullName>
    </submittedName>
</protein>
<accession>A0AAX6M7U8</accession>
<reference evidence="2 3" key="1">
    <citation type="journal article" date="2024" name="Front Chem Biol">
        <title>Unveiling the potential of Daldinia eschscholtzii MFLUCC 19-0629 through bioactivity and bioinformatics studies for enhanced sustainable agriculture production.</title>
        <authorList>
            <person name="Brooks S."/>
            <person name="Weaver J.A."/>
            <person name="Klomchit A."/>
            <person name="Alharthi S.A."/>
            <person name="Onlamun T."/>
            <person name="Nurani R."/>
            <person name="Vong T.K."/>
            <person name="Alberti F."/>
            <person name="Greco C."/>
        </authorList>
    </citation>
    <scope>NUCLEOTIDE SEQUENCE [LARGE SCALE GENOMIC DNA]</scope>
    <source>
        <strain evidence="2">MFLUCC 19-0629</strain>
    </source>
</reference>
<name>A0AAX6M7U8_9PEZI</name>
<keyword evidence="3" id="KW-1185">Reference proteome</keyword>
<organism evidence="2 3">
    <name type="scientific">Daldinia eschscholtzii</name>
    <dbReference type="NCBI Taxonomy" id="292717"/>
    <lineage>
        <taxon>Eukaryota</taxon>
        <taxon>Fungi</taxon>
        <taxon>Dikarya</taxon>
        <taxon>Ascomycota</taxon>
        <taxon>Pezizomycotina</taxon>
        <taxon>Sordariomycetes</taxon>
        <taxon>Xylariomycetidae</taxon>
        <taxon>Xylariales</taxon>
        <taxon>Hypoxylaceae</taxon>
        <taxon>Daldinia</taxon>
    </lineage>
</organism>
<evidence type="ECO:0000313" key="2">
    <source>
        <dbReference type="EMBL" id="KAK6948486.1"/>
    </source>
</evidence>
<dbReference type="EMBL" id="JBANMG010000010">
    <property type="protein sequence ID" value="KAK6948486.1"/>
    <property type="molecule type" value="Genomic_DNA"/>
</dbReference>
<evidence type="ECO:0000313" key="3">
    <source>
        <dbReference type="Proteomes" id="UP001369815"/>
    </source>
</evidence>
<sequence length="744" mass="82167">MAALAATVDPGAAGEKSISLFYNTSESLLALSLQSAMETENEANDTWITADNYYNRYLLNPSSIAAAYYRGLKFVVAMTMPKQGDPETDVQISLLSPICQNLVSGTFENNHVALSTTPDGNECWLYYLVDVSANVKAMRELDLSTKTTQALNAITQVINNSSIAAWYDSEKNQRHVIYEAGAILDYTIGALTPVTLPISDFARNTSIAVTYSSSTKKSYVYYNDVYQILKRCTYDGTSWALPEAVSGTPPLVAENSQITVVETNGSNHIFYIAKDTGEEQPEGASPFTHIKKWMDDCVAGNKGGSQAKKPEVREQLKRVQNFFNVLIIPNGFEYVNDKAPPKSHFPRKLNTDWPKVVNKLDDPVKFVLLNWPINHKGALEKAIEARWWNPYDLLGLFISILGPAPSTADKNSYFLPLTAVYARWCSRVAGRAGDSWGWTPRGDGVGDWPYMFQATWKPVGKEIYFFVGSSVAGDDWIENVRKTDDPSKRVGKWRRAVQRSRFNMFHKSLQMKLFDINTFDTSPVQSNKNTKSNQPYGNCGETYPFVFSIRSSNNIDLKGLALQRDFMMKQSLASYDDYLKGGKTYLCGPCDNCRTLIEAAGALPTNFGGYQAASTSKPRPKAVTTAETAEEPAPMAAVSDPPEGWSSKAEDLNTSYYWGPNGDGTKAAQRVGLTSPSALMIINAESGGDAYLFTASTGKVYLWNMVTGEVFEYTNPADLNGILAQMKMPPGKGKLDRILLSDAE</sequence>
<feature type="region of interest" description="Disordered" evidence="1">
    <location>
        <begin position="614"/>
        <end position="644"/>
    </location>
</feature>